<accession>A0A9P8D1A7</accession>
<dbReference type="EMBL" id="JAIFTL010000129">
    <property type="protein sequence ID" value="KAG9322810.1"/>
    <property type="molecule type" value="Genomic_DNA"/>
</dbReference>
<dbReference type="Proteomes" id="UP000717515">
    <property type="component" value="Unassembled WGS sequence"/>
</dbReference>
<sequence>MQTAGTMNFSLTSSQLLDLASYQRTLKNLIATFAGTKTPSSRADTTDLTEVCLGSGAAVVLDTSVLLLPTTTSTTTITAHLKPDPHPQQLSSSQNYPLAFMASSQHPQSNSHLEHITAGVSEPNSVVARHKELGESDHQPTGLVGYIEHSLSPVIIERNHHSNSSGSNPSRVEDPLLPSALSLKTLKDNIAAASMSSAIMNEEPTILQGRDRPGPVLARDGLEVNETTTEVGLYDFGSMDDGEIFLDASPGLGMDDVHDTLWVH</sequence>
<reference evidence="1" key="1">
    <citation type="submission" date="2021-07" db="EMBL/GenBank/DDBJ databases">
        <title>Draft genome of Mortierella alpina, strain LL118, isolated from an aspen leaf litter sample.</title>
        <authorList>
            <person name="Yang S."/>
            <person name="Vinatzer B.A."/>
        </authorList>
    </citation>
    <scope>NUCLEOTIDE SEQUENCE</scope>
    <source>
        <strain evidence="1">LL118</strain>
    </source>
</reference>
<protein>
    <submittedName>
        <fullName evidence="1">Uncharacterized protein</fullName>
    </submittedName>
</protein>
<evidence type="ECO:0000313" key="2">
    <source>
        <dbReference type="Proteomes" id="UP000717515"/>
    </source>
</evidence>
<gene>
    <name evidence="1" type="ORF">KVV02_005558</name>
</gene>
<proteinExistence type="predicted"/>
<organism evidence="1 2">
    <name type="scientific">Mortierella alpina</name>
    <name type="common">Oleaginous fungus</name>
    <name type="synonym">Mortierella renispora</name>
    <dbReference type="NCBI Taxonomy" id="64518"/>
    <lineage>
        <taxon>Eukaryota</taxon>
        <taxon>Fungi</taxon>
        <taxon>Fungi incertae sedis</taxon>
        <taxon>Mucoromycota</taxon>
        <taxon>Mortierellomycotina</taxon>
        <taxon>Mortierellomycetes</taxon>
        <taxon>Mortierellales</taxon>
        <taxon>Mortierellaceae</taxon>
        <taxon>Mortierella</taxon>
    </lineage>
</organism>
<comment type="caution">
    <text evidence="1">The sequence shown here is derived from an EMBL/GenBank/DDBJ whole genome shotgun (WGS) entry which is preliminary data.</text>
</comment>
<evidence type="ECO:0000313" key="1">
    <source>
        <dbReference type="EMBL" id="KAG9322810.1"/>
    </source>
</evidence>
<name>A0A9P8D1A7_MORAP</name>
<dbReference type="AlphaFoldDB" id="A0A9P8D1A7"/>